<dbReference type="Proteomes" id="UP000540519">
    <property type="component" value="Unassembled WGS sequence"/>
</dbReference>
<dbReference type="AlphaFoldDB" id="A0A7X2ZQX0"/>
<feature type="region of interest" description="Disordered" evidence="1">
    <location>
        <begin position="360"/>
        <end position="394"/>
    </location>
</feature>
<proteinExistence type="predicted"/>
<dbReference type="EMBL" id="RCNR01000004">
    <property type="protein sequence ID" value="MUH34747.1"/>
    <property type="molecule type" value="Genomic_DNA"/>
</dbReference>
<organism evidence="2 3">
    <name type="scientific">Zobellia amurskyensis</name>
    <dbReference type="NCBI Taxonomy" id="248905"/>
    <lineage>
        <taxon>Bacteria</taxon>
        <taxon>Pseudomonadati</taxon>
        <taxon>Bacteroidota</taxon>
        <taxon>Flavobacteriia</taxon>
        <taxon>Flavobacteriales</taxon>
        <taxon>Flavobacteriaceae</taxon>
        <taxon>Zobellia</taxon>
    </lineage>
</organism>
<comment type="caution">
    <text evidence="2">The sequence shown here is derived from an EMBL/GenBank/DDBJ whole genome shotgun (WGS) entry which is preliminary data.</text>
</comment>
<sequence>MNLINKGISALLISGLILSCEDDGYTPIAPVASSGGETMSVLSSFDVSSADDGTFITVTPVSVGVDSYVVDFGDPNSTSDVITISEQGGSASYDYPNEEEEVEYTITVTAKAEGQSDITKSDEITVTHSPMVVGTAAASPTGSHADVFAVFSDGIDYDGGFLPYAEALSDYDTDKVVTTTSDNNILQYSRLGNGAKTFLFGKPATYEEDGTTIKKEAEPEPIIVAEAFASPANDNPNGIGATDIHFDVYSAFAQGIDKLKITLVNDDTGDEYVLDDIELSDGEWTSLGYDLATDFSAPVVRIDQIKFESGTGGTAKDHATLYVDNIYLSKDSSSVILNGGFDLSTAQWKIATHTDGNTDAFNGSSDGSWTNYDGSPNGSKTRGAKWSSSTSGGTFASDKSRYAYQALTLTPGTEYILEYEYAIKDDEGNDPVGGRRMVAVVLDGHFIDGADAIAAETSALGSHVGTIVDGKFSDTVGTLVQVPFTSNDSGQVAIWLYAVTPKDGWVDNVKVYEAP</sequence>
<dbReference type="OrthoDB" id="1491481at2"/>
<protein>
    <recommendedName>
        <fullName evidence="4">PKD domain-containing protein</fullName>
    </recommendedName>
</protein>
<evidence type="ECO:0000313" key="3">
    <source>
        <dbReference type="Proteomes" id="UP000540519"/>
    </source>
</evidence>
<gene>
    <name evidence="2" type="ORF">D9O36_02735</name>
</gene>
<dbReference type="PROSITE" id="PS51257">
    <property type="entry name" value="PROKAR_LIPOPROTEIN"/>
    <property type="match status" value="1"/>
</dbReference>
<dbReference type="Gene3D" id="2.60.120.260">
    <property type="entry name" value="Galactose-binding domain-like"/>
    <property type="match status" value="1"/>
</dbReference>
<accession>A0A7X2ZQX0</accession>
<evidence type="ECO:0000313" key="2">
    <source>
        <dbReference type="EMBL" id="MUH34747.1"/>
    </source>
</evidence>
<reference evidence="2 3" key="1">
    <citation type="journal article" date="2019" name="Mar. Drugs">
        <title>Comparative Genomics and CAZyme Genome Repertoires of Marine Zobellia amurskyensis KMM 3526(T) and Zobellia laminariae KMM 3676(T).</title>
        <authorList>
            <person name="Chernysheva N."/>
            <person name="Bystritskaya E."/>
            <person name="Stenkova A."/>
            <person name="Golovkin I."/>
            <person name="Nedashkovskaya O."/>
            <person name="Isaeva M."/>
        </authorList>
    </citation>
    <scope>NUCLEOTIDE SEQUENCE [LARGE SCALE GENOMIC DNA]</scope>
    <source>
        <strain evidence="2 3">KMM 3526</strain>
    </source>
</reference>
<keyword evidence="3" id="KW-1185">Reference proteome</keyword>
<name>A0A7X2ZQX0_9FLAO</name>
<evidence type="ECO:0000256" key="1">
    <source>
        <dbReference type="SAM" id="MobiDB-lite"/>
    </source>
</evidence>
<dbReference type="RefSeq" id="WP_155598744.1">
    <property type="nucleotide sequence ID" value="NZ_RCNR01000004.1"/>
</dbReference>
<evidence type="ECO:0008006" key="4">
    <source>
        <dbReference type="Google" id="ProtNLM"/>
    </source>
</evidence>